<dbReference type="PANTHER" id="PTHR48055:SF9">
    <property type="entry name" value="PROTEIN KINASE DOMAIN-CONTAINING PROTEIN"/>
    <property type="match status" value="1"/>
</dbReference>
<dbReference type="EMBL" id="CAEKKB010000001">
    <property type="protein sequence ID" value="CAB4295016.1"/>
    <property type="molecule type" value="Genomic_DNA"/>
</dbReference>
<sequence>MAKLISSFLRRHNPMILVFIFLSALNFVFSQTPDVECVIDIQASSSWRNSSCEAGNWGGFISNCCEVVFDDYLYALGQRANQTGKLFLNSTEQTNCLVLMKGIKEDVLSCGIEKLTSGAGGCSDYTKLDVFNNLRSTMESLEEDCKLLGTAEKSDQVCSACLKRWEEIVASSDNKRGSSKVEANICGFAVLVSLTSKRIDDKDFVQALYECLGDQRLSADEQRSSGTNAINLSTGKWIVSGGLAGIAAMILIATWTLCRKGPQKSVSAEKYASNDSLSEEPGSFKISIKEIYAATDNLSAVNFIGQGGAGKVYKGILLNGKHVAVKHIINDGSVETFIREVTSLSDVRHPNLVALLGYCEDVEECFLVYELCQNGNLSEWLFGKDKSLPWITRLELAIDSARGLWFLHTYPDGCIVHRDIKPTNILIDNNFQAKLSDFGLSKVMDLGQSYVSSEVRGTFGYVDPEYRRNHHVNASGDVYSFGIVLLQLISGRRVINLNSQKPMPLSKMARALTKGGDVTEFADPKLNGEYSVVAFDLVFNLALSCTGLKQQRPGMEQVVSKLEKALHISTKMEPISLTAPIKT</sequence>
<dbReference type="InterPro" id="IPR043891">
    <property type="entry name" value="SPARK"/>
</dbReference>
<dbReference type="FunFam" id="1.10.510.10:FF:000530">
    <property type="entry name" value="probable receptor-like protein kinase At5g59700"/>
    <property type="match status" value="1"/>
</dbReference>
<keyword evidence="1" id="KW-0732">Signal</keyword>
<dbReference type="Gene3D" id="3.30.200.20">
    <property type="entry name" value="Phosphorylase Kinase, domain 1"/>
    <property type="match status" value="1"/>
</dbReference>
<dbReference type="PROSITE" id="PS00108">
    <property type="entry name" value="PROTEIN_KINASE_ST"/>
    <property type="match status" value="1"/>
</dbReference>
<dbReference type="GO" id="GO:0016020">
    <property type="term" value="C:membrane"/>
    <property type="evidence" value="ECO:0007669"/>
    <property type="project" value="TreeGrafter"/>
</dbReference>
<dbReference type="InterPro" id="IPR011009">
    <property type="entry name" value="Kinase-like_dom_sf"/>
</dbReference>
<organism evidence="3 4">
    <name type="scientific">Prunus armeniaca</name>
    <name type="common">Apricot</name>
    <name type="synonym">Armeniaca vulgaris</name>
    <dbReference type="NCBI Taxonomy" id="36596"/>
    <lineage>
        <taxon>Eukaryota</taxon>
        <taxon>Viridiplantae</taxon>
        <taxon>Streptophyta</taxon>
        <taxon>Embryophyta</taxon>
        <taxon>Tracheophyta</taxon>
        <taxon>Spermatophyta</taxon>
        <taxon>Magnoliopsida</taxon>
        <taxon>eudicotyledons</taxon>
        <taxon>Gunneridae</taxon>
        <taxon>Pentapetalae</taxon>
        <taxon>rosids</taxon>
        <taxon>fabids</taxon>
        <taxon>Rosales</taxon>
        <taxon>Rosaceae</taxon>
        <taxon>Amygdaloideae</taxon>
        <taxon>Amygdaleae</taxon>
        <taxon>Prunus</taxon>
    </lineage>
</organism>
<gene>
    <name evidence="3" type="ORF">ORAREDHAP_LOCUS6213</name>
</gene>
<dbReference type="InterPro" id="IPR008271">
    <property type="entry name" value="Ser/Thr_kinase_AS"/>
</dbReference>
<dbReference type="Proteomes" id="UP000507245">
    <property type="component" value="Unassembled WGS sequence"/>
</dbReference>
<feature type="domain" description="Protein kinase" evidence="2">
    <location>
        <begin position="298"/>
        <end position="566"/>
    </location>
</feature>
<proteinExistence type="predicted"/>
<name>A0A6J5W0L2_PRUAR</name>
<dbReference type="Pfam" id="PF19160">
    <property type="entry name" value="SPARK"/>
    <property type="match status" value="1"/>
</dbReference>
<dbReference type="AlphaFoldDB" id="A0A6J5W0L2"/>
<evidence type="ECO:0000256" key="1">
    <source>
        <dbReference type="SAM" id="SignalP"/>
    </source>
</evidence>
<protein>
    <recommendedName>
        <fullName evidence="2">Protein kinase domain-containing protein</fullName>
    </recommendedName>
</protein>
<dbReference type="GO" id="GO:0004672">
    <property type="term" value="F:protein kinase activity"/>
    <property type="evidence" value="ECO:0007669"/>
    <property type="project" value="InterPro"/>
</dbReference>
<evidence type="ECO:0000313" key="3">
    <source>
        <dbReference type="EMBL" id="CAB4295016.1"/>
    </source>
</evidence>
<dbReference type="InterPro" id="IPR000719">
    <property type="entry name" value="Prot_kinase_dom"/>
</dbReference>
<feature type="chain" id="PRO_5027093811" description="Protein kinase domain-containing protein" evidence="1">
    <location>
        <begin position="31"/>
        <end position="583"/>
    </location>
</feature>
<dbReference type="InterPro" id="IPR051564">
    <property type="entry name" value="LRR_receptor-like_kinase"/>
</dbReference>
<keyword evidence="4" id="KW-1185">Reference proteome</keyword>
<reference evidence="4" key="1">
    <citation type="journal article" date="2020" name="Genome Biol.">
        <title>Gamete binning: chromosome-level and haplotype-resolved genome assembly enabled by high-throughput single-cell sequencing of gamete genomes.</title>
        <authorList>
            <person name="Campoy J.A."/>
            <person name="Sun H."/>
            <person name="Goel M."/>
            <person name="Jiao W.-B."/>
            <person name="Folz-Donahue K."/>
            <person name="Wang N."/>
            <person name="Rubio M."/>
            <person name="Liu C."/>
            <person name="Kukat C."/>
            <person name="Ruiz D."/>
            <person name="Huettel B."/>
            <person name="Schneeberger K."/>
        </authorList>
    </citation>
    <scope>NUCLEOTIDE SEQUENCE [LARGE SCALE GENOMIC DNA]</scope>
    <source>
        <strain evidence="4">cv. Rojo Pasion</strain>
    </source>
</reference>
<dbReference type="FunFam" id="3.30.200.20:FF:000608">
    <property type="entry name" value="Serine/threonine kinase protein"/>
    <property type="match status" value="1"/>
</dbReference>
<dbReference type="Gene3D" id="1.10.510.10">
    <property type="entry name" value="Transferase(Phosphotransferase) domain 1"/>
    <property type="match status" value="1"/>
</dbReference>
<feature type="signal peptide" evidence="1">
    <location>
        <begin position="1"/>
        <end position="30"/>
    </location>
</feature>
<dbReference type="GO" id="GO:0005524">
    <property type="term" value="F:ATP binding"/>
    <property type="evidence" value="ECO:0007669"/>
    <property type="project" value="InterPro"/>
</dbReference>
<dbReference type="PANTHER" id="PTHR48055">
    <property type="entry name" value="LEUCINE-RICH REPEAT RECEPTOR PROTEIN KINASE EMS1"/>
    <property type="match status" value="1"/>
</dbReference>
<dbReference type="SUPFAM" id="SSF56112">
    <property type="entry name" value="Protein kinase-like (PK-like)"/>
    <property type="match status" value="1"/>
</dbReference>
<dbReference type="PROSITE" id="PS50011">
    <property type="entry name" value="PROTEIN_KINASE_DOM"/>
    <property type="match status" value="1"/>
</dbReference>
<evidence type="ECO:0000259" key="2">
    <source>
        <dbReference type="PROSITE" id="PS50011"/>
    </source>
</evidence>
<accession>A0A6J5W0L2</accession>
<dbReference type="SMART" id="SM00220">
    <property type="entry name" value="S_TKc"/>
    <property type="match status" value="1"/>
</dbReference>
<evidence type="ECO:0000313" key="4">
    <source>
        <dbReference type="Proteomes" id="UP000507245"/>
    </source>
</evidence>
<dbReference type="OrthoDB" id="4062651at2759"/>
<dbReference type="Pfam" id="PF00069">
    <property type="entry name" value="Pkinase"/>
    <property type="match status" value="1"/>
</dbReference>